<evidence type="ECO:0000256" key="1">
    <source>
        <dbReference type="SAM" id="MobiDB-lite"/>
    </source>
</evidence>
<evidence type="ECO:0000313" key="3">
    <source>
        <dbReference type="Proteomes" id="UP000732399"/>
    </source>
</evidence>
<sequence>MVTLEMMDRRQRGTERPERRPQAAGPERVGRAMMFEVGRTAMAAAAARRGSGVLDPLAAHALISEVDPVAAVRVLALLSGSADSLPFGDVAAALGSRVAARFAVLVLLGSGSVDVATPGYLTDASLIALRRQ</sequence>
<name>A0ABX1CMF5_9SPHN</name>
<keyword evidence="3" id="KW-1185">Reference proteome</keyword>
<protein>
    <submittedName>
        <fullName evidence="2">Uncharacterized protein</fullName>
    </submittedName>
</protein>
<comment type="caution">
    <text evidence="2">The sequence shown here is derived from an EMBL/GenBank/DDBJ whole genome shotgun (WGS) entry which is preliminary data.</text>
</comment>
<evidence type="ECO:0000313" key="2">
    <source>
        <dbReference type="EMBL" id="NJR79170.1"/>
    </source>
</evidence>
<proteinExistence type="predicted"/>
<reference evidence="2 3" key="1">
    <citation type="submission" date="2020-03" db="EMBL/GenBank/DDBJ databases">
        <authorList>
            <person name="Wang L."/>
            <person name="He N."/>
            <person name="Li Y."/>
            <person name="Fang Y."/>
            <person name="Zhang F."/>
        </authorList>
    </citation>
    <scope>NUCLEOTIDE SEQUENCE [LARGE SCALE GENOMIC DNA]</scope>
    <source>
        <strain evidence="2 3">36D10-4-7</strain>
    </source>
</reference>
<organism evidence="2 3">
    <name type="scientific">Sphingomonas corticis</name>
    <dbReference type="NCBI Taxonomy" id="2722791"/>
    <lineage>
        <taxon>Bacteria</taxon>
        <taxon>Pseudomonadati</taxon>
        <taxon>Pseudomonadota</taxon>
        <taxon>Alphaproteobacteria</taxon>
        <taxon>Sphingomonadales</taxon>
        <taxon>Sphingomonadaceae</taxon>
        <taxon>Sphingomonas</taxon>
    </lineage>
</organism>
<feature type="region of interest" description="Disordered" evidence="1">
    <location>
        <begin position="1"/>
        <end position="28"/>
    </location>
</feature>
<dbReference type="Proteomes" id="UP000732399">
    <property type="component" value="Unassembled WGS sequence"/>
</dbReference>
<dbReference type="RefSeq" id="WP_168134726.1">
    <property type="nucleotide sequence ID" value="NZ_JAAVJH010000006.1"/>
</dbReference>
<dbReference type="EMBL" id="JAAVJH010000006">
    <property type="protein sequence ID" value="NJR79170.1"/>
    <property type="molecule type" value="Genomic_DNA"/>
</dbReference>
<gene>
    <name evidence="2" type="ORF">HBH26_11300</name>
</gene>
<feature type="compositionally biased region" description="Basic and acidic residues" evidence="1">
    <location>
        <begin position="1"/>
        <end position="21"/>
    </location>
</feature>
<accession>A0ABX1CMF5</accession>